<dbReference type="Proteomes" id="UP001200513">
    <property type="component" value="Chromosome"/>
</dbReference>
<dbReference type="PANTHER" id="PTHR42791">
    <property type="entry name" value="GNAT FAMILY ACETYLTRANSFERASE"/>
    <property type="match status" value="1"/>
</dbReference>
<gene>
    <name evidence="3" type="ORF">K9W46_01300</name>
</gene>
<dbReference type="SUPFAM" id="SSF55729">
    <property type="entry name" value="Acyl-CoA N-acyltransferases (Nat)"/>
    <property type="match status" value="1"/>
</dbReference>
<name>A0A9Y1BRY3_9ARCH</name>
<evidence type="ECO:0000313" key="3">
    <source>
        <dbReference type="EMBL" id="UJG43836.1"/>
    </source>
</evidence>
<dbReference type="InterPro" id="IPR000182">
    <property type="entry name" value="GNAT_dom"/>
</dbReference>
<organism evidence="3">
    <name type="scientific">Candidatus Heimdallarchaeum endolithica</name>
    <dbReference type="NCBI Taxonomy" id="2876572"/>
    <lineage>
        <taxon>Archaea</taxon>
        <taxon>Promethearchaeati</taxon>
        <taxon>Candidatus Heimdallarchaeota</taxon>
        <taxon>Candidatus Heimdallarchaeia (ex Rinke et al. 2021) (nom. nud.)</taxon>
        <taxon>Candidatus Heimdallarchaeales</taxon>
        <taxon>Candidatus Heimdallarchaeaceae</taxon>
        <taxon>Candidatus Heimdallarchaeum</taxon>
    </lineage>
</organism>
<dbReference type="AlphaFoldDB" id="A0A9Y1BRY3"/>
<feature type="domain" description="N-acetyltransferase" evidence="2">
    <location>
        <begin position="47"/>
        <end position="205"/>
    </location>
</feature>
<dbReference type="PROSITE" id="PS51186">
    <property type="entry name" value="GNAT"/>
    <property type="match status" value="1"/>
</dbReference>
<sequence>MKNNSLSFNGLYTVKKKDIKKACTVLTRAFFEDPLFRYLFPNTKKRKKIYYMFYVSLNYAMNYGYIVATSKKIEGLLVLIPPRKKKDNIFALLKSKGFIIPFIMNWRKPMEMQKYIDEIHAKAINVQHWYLNSIAVDPPHQNKGFASKLLRPVLDFFDTQKEICYLETENEKNISLYEHFGFEVAISEKIPNSNVQVWGMIRKPK</sequence>
<feature type="transmembrane region" description="Helical" evidence="1">
    <location>
        <begin position="49"/>
        <end position="68"/>
    </location>
</feature>
<dbReference type="GO" id="GO:0016747">
    <property type="term" value="F:acyltransferase activity, transferring groups other than amino-acyl groups"/>
    <property type="evidence" value="ECO:0007669"/>
    <property type="project" value="InterPro"/>
</dbReference>
<keyword evidence="1" id="KW-1133">Transmembrane helix</keyword>
<dbReference type="InterPro" id="IPR052523">
    <property type="entry name" value="Trichothecene_AcTrans"/>
</dbReference>
<reference evidence="3" key="1">
    <citation type="journal article" date="2022" name="Nat. Microbiol.">
        <title>Unique mobile elements and scalable gene flow at the prokaryote-eukaryote boundary revealed by circularized Asgard archaea genomes.</title>
        <authorList>
            <person name="Wu F."/>
            <person name="Speth D.R."/>
            <person name="Philosof A."/>
            <person name="Cremiere A."/>
            <person name="Narayanan A."/>
            <person name="Barco R.A."/>
            <person name="Connon S.A."/>
            <person name="Amend J.P."/>
            <person name="Antoshechkin I.A."/>
            <person name="Orphan V.J."/>
        </authorList>
    </citation>
    <scope>NUCLEOTIDE SEQUENCE</scope>
    <source>
        <strain evidence="3">PR6</strain>
    </source>
</reference>
<dbReference type="PANTHER" id="PTHR42791:SF1">
    <property type="entry name" value="N-ACETYLTRANSFERASE DOMAIN-CONTAINING PROTEIN"/>
    <property type="match status" value="1"/>
</dbReference>
<keyword evidence="1" id="KW-0812">Transmembrane</keyword>
<evidence type="ECO:0000259" key="2">
    <source>
        <dbReference type="PROSITE" id="PS51186"/>
    </source>
</evidence>
<evidence type="ECO:0000256" key="1">
    <source>
        <dbReference type="SAM" id="Phobius"/>
    </source>
</evidence>
<dbReference type="EMBL" id="CP084167">
    <property type="protein sequence ID" value="UJG43836.1"/>
    <property type="molecule type" value="Genomic_DNA"/>
</dbReference>
<dbReference type="Pfam" id="PF00583">
    <property type="entry name" value="Acetyltransf_1"/>
    <property type="match status" value="1"/>
</dbReference>
<dbReference type="InterPro" id="IPR016181">
    <property type="entry name" value="Acyl_CoA_acyltransferase"/>
</dbReference>
<dbReference type="Gene3D" id="3.40.630.30">
    <property type="match status" value="1"/>
</dbReference>
<protein>
    <submittedName>
        <fullName evidence="3">GNAT family N-acetyltransferase</fullName>
    </submittedName>
</protein>
<accession>A0A9Y1BRY3</accession>
<keyword evidence="1" id="KW-0472">Membrane</keyword>
<feature type="transmembrane region" description="Helical" evidence="1">
    <location>
        <begin position="88"/>
        <end position="106"/>
    </location>
</feature>
<proteinExistence type="predicted"/>
<dbReference type="CDD" id="cd04301">
    <property type="entry name" value="NAT_SF"/>
    <property type="match status" value="1"/>
</dbReference>